<comment type="caution">
    <text evidence="2">The sequence shown here is derived from an EMBL/GenBank/DDBJ whole genome shotgun (WGS) entry which is preliminary data.</text>
</comment>
<name>D6TNL6_KTERA</name>
<sequence>MRQQLIRAYGGRSGVRGVGGKRQSRFPPTPLTPDEANLRAETGKLRELRQLRDSFMMVLRHSRGSIYIREVKCTFETKLCDGQR</sequence>
<dbReference type="AlphaFoldDB" id="D6TNL6"/>
<evidence type="ECO:0000313" key="2">
    <source>
        <dbReference type="EMBL" id="EFH87347.1"/>
    </source>
</evidence>
<dbReference type="STRING" id="485913.Krac_8678"/>
<dbReference type="Proteomes" id="UP000004508">
    <property type="component" value="Unassembled WGS sequence"/>
</dbReference>
<protein>
    <submittedName>
        <fullName evidence="2">Uncharacterized protein</fullName>
    </submittedName>
</protein>
<organism evidence="2 3">
    <name type="scientific">Ktedonobacter racemifer DSM 44963</name>
    <dbReference type="NCBI Taxonomy" id="485913"/>
    <lineage>
        <taxon>Bacteria</taxon>
        <taxon>Bacillati</taxon>
        <taxon>Chloroflexota</taxon>
        <taxon>Ktedonobacteria</taxon>
        <taxon>Ktedonobacterales</taxon>
        <taxon>Ktedonobacteraceae</taxon>
        <taxon>Ktedonobacter</taxon>
    </lineage>
</organism>
<proteinExistence type="predicted"/>
<dbReference type="InParanoid" id="D6TNL6"/>
<keyword evidence="3" id="KW-1185">Reference proteome</keyword>
<feature type="region of interest" description="Disordered" evidence="1">
    <location>
        <begin position="12"/>
        <end position="36"/>
    </location>
</feature>
<evidence type="ECO:0000256" key="1">
    <source>
        <dbReference type="SAM" id="MobiDB-lite"/>
    </source>
</evidence>
<reference evidence="2 3" key="1">
    <citation type="journal article" date="2011" name="Stand. Genomic Sci.">
        <title>Non-contiguous finished genome sequence and contextual data of the filamentous soil bacterium Ktedonobacter racemifer type strain (SOSP1-21).</title>
        <authorList>
            <person name="Chang Y.J."/>
            <person name="Land M."/>
            <person name="Hauser L."/>
            <person name="Chertkov O."/>
            <person name="Del Rio T.G."/>
            <person name="Nolan M."/>
            <person name="Copeland A."/>
            <person name="Tice H."/>
            <person name="Cheng J.F."/>
            <person name="Lucas S."/>
            <person name="Han C."/>
            <person name="Goodwin L."/>
            <person name="Pitluck S."/>
            <person name="Ivanova N."/>
            <person name="Ovchinikova G."/>
            <person name="Pati A."/>
            <person name="Chen A."/>
            <person name="Palaniappan K."/>
            <person name="Mavromatis K."/>
            <person name="Liolios K."/>
            <person name="Brettin T."/>
            <person name="Fiebig A."/>
            <person name="Rohde M."/>
            <person name="Abt B."/>
            <person name="Goker M."/>
            <person name="Detter J.C."/>
            <person name="Woyke T."/>
            <person name="Bristow J."/>
            <person name="Eisen J.A."/>
            <person name="Markowitz V."/>
            <person name="Hugenholtz P."/>
            <person name="Kyrpides N.C."/>
            <person name="Klenk H.P."/>
            <person name="Lapidus A."/>
        </authorList>
    </citation>
    <scope>NUCLEOTIDE SEQUENCE [LARGE SCALE GENOMIC DNA]</scope>
    <source>
        <strain evidence="3">DSM 44963</strain>
    </source>
</reference>
<evidence type="ECO:0000313" key="3">
    <source>
        <dbReference type="Proteomes" id="UP000004508"/>
    </source>
</evidence>
<accession>D6TNL6</accession>
<gene>
    <name evidence="2" type="ORF">Krac_8678</name>
</gene>
<dbReference type="EMBL" id="ADVG01000002">
    <property type="protein sequence ID" value="EFH87347.1"/>
    <property type="molecule type" value="Genomic_DNA"/>
</dbReference>